<name>A0A0R0BAL4_9GAMM</name>
<accession>A0A0R0BAL4</accession>
<organism evidence="2 3">
    <name type="scientific">Stenotrophomonas beteli</name>
    <dbReference type="NCBI Taxonomy" id="3384461"/>
    <lineage>
        <taxon>Bacteria</taxon>
        <taxon>Pseudomonadati</taxon>
        <taxon>Pseudomonadota</taxon>
        <taxon>Gammaproteobacteria</taxon>
        <taxon>Lysobacterales</taxon>
        <taxon>Lysobacteraceae</taxon>
        <taxon>Stenotrophomonas</taxon>
        <taxon>Stenotrophomonas maltophilia group</taxon>
    </lineage>
</organism>
<dbReference type="PANTHER" id="PTHR43798:SF29">
    <property type="entry name" value="AB HYDROLASE-1 DOMAIN-CONTAINING PROTEIN"/>
    <property type="match status" value="1"/>
</dbReference>
<comment type="caution">
    <text evidence="2">The sequence shown here is derived from an EMBL/GenBank/DDBJ whole genome shotgun (WGS) entry which is preliminary data.</text>
</comment>
<reference evidence="2 3" key="1">
    <citation type="journal article" date="2016" name="Front. Microbiol.">
        <title>Genome Sequence of Type Strains of Genus Stenotrophomonas.</title>
        <authorList>
            <person name="Patil P.P."/>
            <person name="Midha S."/>
            <person name="Kumar S."/>
            <person name="Patil P.B."/>
        </authorList>
    </citation>
    <scope>NUCLEOTIDE SEQUENCE [LARGE SCALE GENOMIC DNA]</scope>
    <source>
        <strain evidence="2 3">LMG 978</strain>
    </source>
</reference>
<evidence type="ECO:0000313" key="3">
    <source>
        <dbReference type="Proteomes" id="UP000051757"/>
    </source>
</evidence>
<protein>
    <submittedName>
        <fullName evidence="2">2-succinyl-6-hydroxy-2, 4-cyclohexadiene-1-carboxylate synthase</fullName>
    </submittedName>
</protein>
<evidence type="ECO:0000313" key="2">
    <source>
        <dbReference type="EMBL" id="KRG51410.1"/>
    </source>
</evidence>
<proteinExistence type="predicted"/>
<feature type="domain" description="AB hydrolase-1" evidence="1">
    <location>
        <begin position="10"/>
        <end position="251"/>
    </location>
</feature>
<dbReference type="InterPro" id="IPR050266">
    <property type="entry name" value="AB_hydrolase_sf"/>
</dbReference>
<dbReference type="PRINTS" id="PR00111">
    <property type="entry name" value="ABHYDROLASE"/>
</dbReference>
<keyword evidence="3" id="KW-1185">Reference proteome</keyword>
<dbReference type="SUPFAM" id="SSF53474">
    <property type="entry name" value="alpha/beta-Hydrolases"/>
    <property type="match status" value="1"/>
</dbReference>
<dbReference type="InterPro" id="IPR029058">
    <property type="entry name" value="AB_hydrolase_fold"/>
</dbReference>
<dbReference type="Proteomes" id="UP000051757">
    <property type="component" value="Unassembled WGS sequence"/>
</dbReference>
<dbReference type="InterPro" id="IPR000073">
    <property type="entry name" value="AB_hydrolase_1"/>
</dbReference>
<dbReference type="OrthoDB" id="9779853at2"/>
<dbReference type="AlphaFoldDB" id="A0A0R0BAL4"/>
<dbReference type="EMBL" id="LLXV01000024">
    <property type="protein sequence ID" value="KRG51410.1"/>
    <property type="molecule type" value="Genomic_DNA"/>
</dbReference>
<sequence length="269" mass="30046">MPVLTHHDIGSGFPIVLGGSYLWNRNMWEPQIELLSRRYRLIIPELPGHDNDLPLSAALTTPACLARDVGRLLDSLGIRQCAVAGLSVGGMWAAELALQRPEQIRSLILMDTFLGAEPEASRQRYFGMLDMIERLGYIPEAMAEQIVPLFFRPGIAGDDPIRMRFLQRLLSWRRERLLNAVVPLGRLIFGRPDRLLALKDLDPETTLILSGEQDLPRPLTEAQQMARIIGCRLQSIPDAGHVATLENPAFVSVQLDAWLQRSLSLAPSC</sequence>
<gene>
    <name evidence="2" type="ORF">ARC23_09225</name>
</gene>
<dbReference type="Gene3D" id="3.40.50.1820">
    <property type="entry name" value="alpha/beta hydrolase"/>
    <property type="match status" value="1"/>
</dbReference>
<evidence type="ECO:0000259" key="1">
    <source>
        <dbReference type="Pfam" id="PF12697"/>
    </source>
</evidence>
<dbReference type="Pfam" id="PF12697">
    <property type="entry name" value="Abhydrolase_6"/>
    <property type="match status" value="1"/>
</dbReference>
<dbReference type="PANTHER" id="PTHR43798">
    <property type="entry name" value="MONOACYLGLYCEROL LIPASE"/>
    <property type="match status" value="1"/>
</dbReference>